<dbReference type="AlphaFoldDB" id="A0A8S1REV0"/>
<reference evidence="2" key="1">
    <citation type="submission" date="2021-01" db="EMBL/GenBank/DDBJ databases">
        <authorList>
            <consortium name="Genoscope - CEA"/>
            <person name="William W."/>
        </authorList>
    </citation>
    <scope>NUCLEOTIDE SEQUENCE</scope>
</reference>
<name>A0A8S1REV0_9CILI</name>
<organism evidence="2 3">
    <name type="scientific">Paramecium sonneborni</name>
    <dbReference type="NCBI Taxonomy" id="65129"/>
    <lineage>
        <taxon>Eukaryota</taxon>
        <taxon>Sar</taxon>
        <taxon>Alveolata</taxon>
        <taxon>Ciliophora</taxon>
        <taxon>Intramacronucleata</taxon>
        <taxon>Oligohymenophorea</taxon>
        <taxon>Peniculida</taxon>
        <taxon>Parameciidae</taxon>
        <taxon>Paramecium</taxon>
    </lineage>
</organism>
<sequence length="569" mass="68476">MSVKLNPCTICNQDGELFICISPQCLKSENNKLSCYKCFHKSHNSQQHQPESYKNIQQTSQQNQKAYVKFIEQHMKDNANEQEMYEKYLDDTFQKIRKWFDDQKKTIKVHYEKEYQILRDNINQDQTEELNLKQQLKFFSYKQNDYIELIEKRNQQFQRYKNFEMMELDFKIQYLIQTQLILPYIGTQDYLNLTFNQDKQNEILYCQFHKTQKKYLCTNQNCVSNNNNNNCFCEFCIIEKKICHQDKDLIKIEEISSKLEEKKQQIFQQNIKIENEVISEIDKYVEKNWKYEKQQLQNKVQIKALLIAEVEAFKNLKEVQDNYFKIKPINPILYAKSQEQLNSEFQNIYEILKKKLSNDQKKGSSIALPSPLESSKTSTQLNFTKEIQSNKNEKEIQPNKFQKEILVEKIREKSQTFYTQIETPTLTKRYKNEFDLNLLTEQNNLKSEVKKDNHKQRQSIKITEIQPQNQNYFLQGFQKNFDHLYSNKSETIQNKNFDFERADSIQQTQKYDYLNRSRPSLAQDNLNKFLDDKFLPKRLNTENQKQISQNSFQRKDHIHTNIINKTLKG</sequence>
<protein>
    <submittedName>
        <fullName evidence="2">Uncharacterized protein</fullName>
    </submittedName>
</protein>
<comment type="caution">
    <text evidence="2">The sequence shown here is derived from an EMBL/GenBank/DDBJ whole genome shotgun (WGS) entry which is preliminary data.</text>
</comment>
<keyword evidence="1" id="KW-0175">Coiled coil</keyword>
<accession>A0A8S1REV0</accession>
<keyword evidence="3" id="KW-1185">Reference proteome</keyword>
<evidence type="ECO:0000256" key="1">
    <source>
        <dbReference type="SAM" id="Coils"/>
    </source>
</evidence>
<dbReference type="EMBL" id="CAJJDN010000157">
    <property type="protein sequence ID" value="CAD8125215.1"/>
    <property type="molecule type" value="Genomic_DNA"/>
</dbReference>
<feature type="coiled-coil region" evidence="1">
    <location>
        <begin position="71"/>
        <end position="128"/>
    </location>
</feature>
<gene>
    <name evidence="2" type="ORF">PSON_ATCC_30995.1.T1570050</name>
</gene>
<evidence type="ECO:0000313" key="3">
    <source>
        <dbReference type="Proteomes" id="UP000692954"/>
    </source>
</evidence>
<evidence type="ECO:0000313" key="2">
    <source>
        <dbReference type="EMBL" id="CAD8125215.1"/>
    </source>
</evidence>
<proteinExistence type="predicted"/>
<dbReference type="Proteomes" id="UP000692954">
    <property type="component" value="Unassembled WGS sequence"/>
</dbReference>